<comment type="similarity">
    <text evidence="2">Belongs to the Rht family.</text>
</comment>
<comment type="caution">
    <text evidence="8">The sequence shown here is derived from an EMBL/GenBank/DDBJ whole genome shotgun (WGS) entry which is preliminary data.</text>
</comment>
<name>A0ABW5DSR7_9PROT</name>
<protein>
    <submittedName>
        <fullName evidence="8">LysE family translocator</fullName>
    </submittedName>
</protein>
<feature type="transmembrane region" description="Helical" evidence="7">
    <location>
        <begin position="74"/>
        <end position="92"/>
    </location>
</feature>
<dbReference type="PIRSF" id="PIRSF006324">
    <property type="entry name" value="LeuE"/>
    <property type="match status" value="1"/>
</dbReference>
<feature type="transmembrane region" description="Helical" evidence="7">
    <location>
        <begin position="149"/>
        <end position="169"/>
    </location>
</feature>
<evidence type="ECO:0000256" key="6">
    <source>
        <dbReference type="ARBA" id="ARBA00023136"/>
    </source>
</evidence>
<dbReference type="InterPro" id="IPR001123">
    <property type="entry name" value="LeuE-type"/>
</dbReference>
<dbReference type="Proteomes" id="UP001597295">
    <property type="component" value="Unassembled WGS sequence"/>
</dbReference>
<dbReference type="Pfam" id="PF01810">
    <property type="entry name" value="LysE"/>
    <property type="match status" value="1"/>
</dbReference>
<keyword evidence="4 7" id="KW-0812">Transmembrane</keyword>
<evidence type="ECO:0000256" key="5">
    <source>
        <dbReference type="ARBA" id="ARBA00022989"/>
    </source>
</evidence>
<evidence type="ECO:0000256" key="2">
    <source>
        <dbReference type="ARBA" id="ARBA00007928"/>
    </source>
</evidence>
<keyword evidence="5 7" id="KW-1133">Transmembrane helix</keyword>
<evidence type="ECO:0000256" key="4">
    <source>
        <dbReference type="ARBA" id="ARBA00022692"/>
    </source>
</evidence>
<keyword evidence="6 7" id="KW-0472">Membrane</keyword>
<keyword evidence="3" id="KW-1003">Cell membrane</keyword>
<proteinExistence type="inferred from homology"/>
<organism evidence="8 9">
    <name type="scientific">Lacibacterium aquatile</name>
    <dbReference type="NCBI Taxonomy" id="1168082"/>
    <lineage>
        <taxon>Bacteria</taxon>
        <taxon>Pseudomonadati</taxon>
        <taxon>Pseudomonadota</taxon>
        <taxon>Alphaproteobacteria</taxon>
        <taxon>Rhodospirillales</taxon>
        <taxon>Rhodospirillaceae</taxon>
    </lineage>
</organism>
<dbReference type="EMBL" id="JBHUIP010000012">
    <property type="protein sequence ID" value="MFD2264132.1"/>
    <property type="molecule type" value="Genomic_DNA"/>
</dbReference>
<dbReference type="PANTHER" id="PTHR30086">
    <property type="entry name" value="ARGININE EXPORTER PROTEIN ARGO"/>
    <property type="match status" value="1"/>
</dbReference>
<evidence type="ECO:0000256" key="3">
    <source>
        <dbReference type="ARBA" id="ARBA00022475"/>
    </source>
</evidence>
<dbReference type="RefSeq" id="WP_379877171.1">
    <property type="nucleotide sequence ID" value="NZ_JBHUIP010000012.1"/>
</dbReference>
<comment type="subcellular location">
    <subcellularLocation>
        <location evidence="1">Cell membrane</location>
        <topology evidence="1">Multi-pass membrane protein</topology>
    </subcellularLocation>
</comment>
<feature type="transmembrane region" description="Helical" evidence="7">
    <location>
        <begin position="43"/>
        <end position="67"/>
    </location>
</feature>
<feature type="transmembrane region" description="Helical" evidence="7">
    <location>
        <begin position="184"/>
        <end position="204"/>
    </location>
</feature>
<evidence type="ECO:0000256" key="1">
    <source>
        <dbReference type="ARBA" id="ARBA00004651"/>
    </source>
</evidence>
<dbReference type="PANTHER" id="PTHR30086:SF14">
    <property type="entry name" value="HOMOSERINE_HOMOSERINE LACTONE EFFLUX PROTEIN"/>
    <property type="match status" value="1"/>
</dbReference>
<feature type="transmembrane region" description="Helical" evidence="7">
    <location>
        <begin position="117"/>
        <end position="137"/>
    </location>
</feature>
<evidence type="ECO:0000313" key="8">
    <source>
        <dbReference type="EMBL" id="MFD2264132.1"/>
    </source>
</evidence>
<evidence type="ECO:0000313" key="9">
    <source>
        <dbReference type="Proteomes" id="UP001597295"/>
    </source>
</evidence>
<gene>
    <name evidence="8" type="ORF">ACFSM5_14620</name>
</gene>
<accession>A0ABW5DSR7</accession>
<evidence type="ECO:0000256" key="7">
    <source>
        <dbReference type="SAM" id="Phobius"/>
    </source>
</evidence>
<reference evidence="9" key="1">
    <citation type="journal article" date="2019" name="Int. J. Syst. Evol. Microbiol.">
        <title>The Global Catalogue of Microorganisms (GCM) 10K type strain sequencing project: providing services to taxonomists for standard genome sequencing and annotation.</title>
        <authorList>
            <consortium name="The Broad Institute Genomics Platform"/>
            <consortium name="The Broad Institute Genome Sequencing Center for Infectious Disease"/>
            <person name="Wu L."/>
            <person name="Ma J."/>
        </authorList>
    </citation>
    <scope>NUCLEOTIDE SEQUENCE [LARGE SCALE GENOMIC DNA]</scope>
    <source>
        <strain evidence="9">CGMCC 1.19062</strain>
    </source>
</reference>
<sequence>MSAQTWLLFLPAAFLMSMAPGPNNLLGLSNGLRFGVTRAMIAVTGRLVAFLLMIGLTAVGLGAVLATSELVFQVIKWGGVLYLLFLGIQIWLAPPMDLSGPGGGKGDSLLALAKREFWIAAGNPKAILIFTAVFPQFVTPDAAYIPQFLMLGAGFLATEVVAALAYVAAGRGVGLLNLGLRGRIWLNRITGGAFIGAAALLAAARR</sequence>
<keyword evidence="9" id="KW-1185">Reference proteome</keyword>